<sequence>MASIKRHLTTPATASVDRSSTANNHSKLSFNEQRAVSHSPSVATALYCLRFLLSKPVNEHSENENNGNSIDERWTIIAQSALWSILALKREMGNSDSFVDETTLILALAIFLIAAPPSVVSAPNLLTSCVKIFQEALSGNGPTNQYAITVLQSAQSIFRSKNKFVANTFIRALTPTILQKIRRFLDKVTIKENEEATNCDKSDAELIKNDLAVFIEAEKALKIPAFELLSGFDRFPLVSLNVQILATFLPFESANPNQICISKSSGKTQQQRKLSEKLDSTLKIQLQELALEKLNKLGPEYPSEFKLILQRSPDIKSRLENALKKKEAAKMMNNNNNLTSRKNSVAMQQQPAITLSMNFSNFTAAS</sequence>
<name>A0A915IVY2_ROMCU</name>
<dbReference type="GO" id="GO:0006897">
    <property type="term" value="P:endocytosis"/>
    <property type="evidence" value="ECO:0007669"/>
    <property type="project" value="TreeGrafter"/>
</dbReference>
<organism evidence="2 3">
    <name type="scientific">Romanomermis culicivorax</name>
    <name type="common">Nematode worm</name>
    <dbReference type="NCBI Taxonomy" id="13658"/>
    <lineage>
        <taxon>Eukaryota</taxon>
        <taxon>Metazoa</taxon>
        <taxon>Ecdysozoa</taxon>
        <taxon>Nematoda</taxon>
        <taxon>Enoplea</taxon>
        <taxon>Dorylaimia</taxon>
        <taxon>Mermithida</taxon>
        <taxon>Mermithoidea</taxon>
        <taxon>Mermithidae</taxon>
        <taxon>Romanomermis</taxon>
    </lineage>
</organism>
<dbReference type="OMA" id="NQICISK"/>
<dbReference type="GO" id="GO:0008104">
    <property type="term" value="P:intracellular protein localization"/>
    <property type="evidence" value="ECO:0007669"/>
    <property type="project" value="TreeGrafter"/>
</dbReference>
<evidence type="ECO:0000256" key="1">
    <source>
        <dbReference type="SAM" id="MobiDB-lite"/>
    </source>
</evidence>
<dbReference type="GO" id="GO:0016020">
    <property type="term" value="C:membrane"/>
    <property type="evidence" value="ECO:0007669"/>
    <property type="project" value="TreeGrafter"/>
</dbReference>
<accession>A0A915IVY2</accession>
<evidence type="ECO:0000313" key="2">
    <source>
        <dbReference type="Proteomes" id="UP000887565"/>
    </source>
</evidence>
<dbReference type="WBParaSite" id="nRc.2.0.1.t18238-RA">
    <property type="protein sequence ID" value="nRc.2.0.1.t18238-RA"/>
    <property type="gene ID" value="nRc.2.0.1.g18238"/>
</dbReference>
<reference evidence="3" key="1">
    <citation type="submission" date="2022-11" db="UniProtKB">
        <authorList>
            <consortium name="WormBaseParasite"/>
        </authorList>
    </citation>
    <scope>IDENTIFICATION</scope>
</reference>
<dbReference type="GO" id="GO:0005794">
    <property type="term" value="C:Golgi apparatus"/>
    <property type="evidence" value="ECO:0007669"/>
    <property type="project" value="TreeGrafter"/>
</dbReference>
<dbReference type="InterPro" id="IPR040108">
    <property type="entry name" value="Laa1/Sip1/HEATR5"/>
</dbReference>
<dbReference type="PANTHER" id="PTHR21663:SF0">
    <property type="entry name" value="HEAT REPEAT-CONTAINING PROTEIN 5B"/>
    <property type="match status" value="1"/>
</dbReference>
<protein>
    <submittedName>
        <fullName evidence="3">Uncharacterized protein</fullName>
    </submittedName>
</protein>
<dbReference type="PANTHER" id="PTHR21663">
    <property type="entry name" value="HYPOTHETICAL HEAT DOMAIN-CONTAINING"/>
    <property type="match status" value="1"/>
</dbReference>
<dbReference type="GO" id="GO:0030139">
    <property type="term" value="C:endocytic vesicle"/>
    <property type="evidence" value="ECO:0007669"/>
    <property type="project" value="TreeGrafter"/>
</dbReference>
<feature type="region of interest" description="Disordered" evidence="1">
    <location>
        <begin position="1"/>
        <end position="23"/>
    </location>
</feature>
<dbReference type="Proteomes" id="UP000887565">
    <property type="component" value="Unplaced"/>
</dbReference>
<dbReference type="GO" id="GO:0042147">
    <property type="term" value="P:retrograde transport, endosome to Golgi"/>
    <property type="evidence" value="ECO:0007669"/>
    <property type="project" value="TreeGrafter"/>
</dbReference>
<dbReference type="GO" id="GO:0005829">
    <property type="term" value="C:cytosol"/>
    <property type="evidence" value="ECO:0007669"/>
    <property type="project" value="GOC"/>
</dbReference>
<proteinExistence type="predicted"/>
<keyword evidence="2" id="KW-1185">Reference proteome</keyword>
<evidence type="ECO:0000313" key="3">
    <source>
        <dbReference type="WBParaSite" id="nRc.2.0.1.t18238-RA"/>
    </source>
</evidence>
<feature type="compositionally biased region" description="Polar residues" evidence="1">
    <location>
        <begin position="10"/>
        <end position="23"/>
    </location>
</feature>
<dbReference type="AlphaFoldDB" id="A0A915IVY2"/>